<dbReference type="AlphaFoldDB" id="A0A8S9J0T9"/>
<dbReference type="NCBIfam" id="TIGR00756">
    <property type="entry name" value="PPR"/>
    <property type="match status" value="7"/>
</dbReference>
<feature type="repeat" description="PPR" evidence="3">
    <location>
        <begin position="242"/>
        <end position="276"/>
    </location>
</feature>
<accession>A0A8S9J0T9</accession>
<comment type="caution">
    <text evidence="6">The sequence shown here is derived from an EMBL/GenBank/DDBJ whole genome shotgun (WGS) entry which is preliminary data.</text>
</comment>
<feature type="repeat" description="PPR" evidence="3">
    <location>
        <begin position="323"/>
        <end position="357"/>
    </location>
</feature>
<name>A0A8S9J0T9_BRACR</name>
<dbReference type="Pfam" id="PF12854">
    <property type="entry name" value="PPR_1"/>
    <property type="match status" value="2"/>
</dbReference>
<feature type="compositionally biased region" description="Polar residues" evidence="5">
    <location>
        <begin position="1"/>
        <end position="16"/>
    </location>
</feature>
<feature type="repeat" description="PPR" evidence="3">
    <location>
        <begin position="358"/>
        <end position="392"/>
    </location>
</feature>
<protein>
    <recommendedName>
        <fullName evidence="7">Pentacotripeptide-repeat region of PRORP domain-containing protein</fullName>
    </recommendedName>
</protein>
<feature type="coiled-coil region" evidence="4">
    <location>
        <begin position="63"/>
        <end position="108"/>
    </location>
</feature>
<dbReference type="InterPro" id="IPR002885">
    <property type="entry name" value="PPR_rpt"/>
</dbReference>
<dbReference type="PROSITE" id="PS51375">
    <property type="entry name" value="PPR"/>
    <property type="match status" value="7"/>
</dbReference>
<evidence type="ECO:0000256" key="3">
    <source>
        <dbReference type="PROSITE-ProRule" id="PRU00708"/>
    </source>
</evidence>
<evidence type="ECO:0008006" key="7">
    <source>
        <dbReference type="Google" id="ProtNLM"/>
    </source>
</evidence>
<evidence type="ECO:0000256" key="1">
    <source>
        <dbReference type="ARBA" id="ARBA00007626"/>
    </source>
</evidence>
<feature type="repeat" description="PPR" evidence="3">
    <location>
        <begin position="182"/>
        <end position="216"/>
    </location>
</feature>
<keyword evidence="4" id="KW-0175">Coiled coil</keyword>
<feature type="repeat" description="PPR" evidence="3">
    <location>
        <begin position="288"/>
        <end position="322"/>
    </location>
</feature>
<evidence type="ECO:0000256" key="2">
    <source>
        <dbReference type="ARBA" id="ARBA00022737"/>
    </source>
</evidence>
<dbReference type="EMBL" id="QGKY02001015">
    <property type="protein sequence ID" value="KAF2575705.1"/>
    <property type="molecule type" value="Genomic_DNA"/>
</dbReference>
<reference evidence="6" key="1">
    <citation type="submission" date="2019-12" db="EMBL/GenBank/DDBJ databases">
        <title>Genome sequencing and annotation of Brassica cretica.</title>
        <authorList>
            <person name="Studholme D.J."/>
            <person name="Sarris P.F."/>
        </authorList>
    </citation>
    <scope>NUCLEOTIDE SEQUENCE</scope>
    <source>
        <strain evidence="6">PFS-102/07</strain>
        <tissue evidence="6">Leaf</tissue>
    </source>
</reference>
<feature type="region of interest" description="Disordered" evidence="5">
    <location>
        <begin position="1"/>
        <end position="46"/>
    </location>
</feature>
<dbReference type="Gene3D" id="1.25.40.10">
    <property type="entry name" value="Tetratricopeptide repeat domain"/>
    <property type="match status" value="4"/>
</dbReference>
<dbReference type="Pfam" id="PF13041">
    <property type="entry name" value="PPR_2"/>
    <property type="match status" value="3"/>
</dbReference>
<proteinExistence type="inferred from homology"/>
<gene>
    <name evidence="6" type="ORF">F2Q70_00001278</name>
</gene>
<organism evidence="6">
    <name type="scientific">Brassica cretica</name>
    <name type="common">Mustard</name>
    <dbReference type="NCBI Taxonomy" id="69181"/>
    <lineage>
        <taxon>Eukaryota</taxon>
        <taxon>Viridiplantae</taxon>
        <taxon>Streptophyta</taxon>
        <taxon>Embryophyta</taxon>
        <taxon>Tracheophyta</taxon>
        <taxon>Spermatophyta</taxon>
        <taxon>Magnoliopsida</taxon>
        <taxon>eudicotyledons</taxon>
        <taxon>Gunneridae</taxon>
        <taxon>Pentapetalae</taxon>
        <taxon>rosids</taxon>
        <taxon>malvids</taxon>
        <taxon>Brassicales</taxon>
        <taxon>Brassicaceae</taxon>
        <taxon>Brassiceae</taxon>
        <taxon>Brassica</taxon>
    </lineage>
</organism>
<dbReference type="PANTHER" id="PTHR47942">
    <property type="entry name" value="TETRATRICOPEPTIDE REPEAT (TPR)-LIKE SUPERFAMILY PROTEIN-RELATED"/>
    <property type="match status" value="1"/>
</dbReference>
<dbReference type="PANTHER" id="PTHR47942:SF16">
    <property type="entry name" value="PENTATRICOPEPTIDE REPEAT DOMAIN CONTAINING PROTEIN-RELATED"/>
    <property type="match status" value="1"/>
</dbReference>
<dbReference type="InterPro" id="IPR011990">
    <property type="entry name" value="TPR-like_helical_dom_sf"/>
</dbReference>
<feature type="repeat" description="PPR" evidence="3">
    <location>
        <begin position="147"/>
        <end position="181"/>
    </location>
</feature>
<dbReference type="InterPro" id="IPR051222">
    <property type="entry name" value="PPR/CCM1_RNA-binding"/>
</dbReference>
<sequence length="466" mass="51911">MASSPVSLQAQRQGPSSLIEEGERPSDEVSTCDPGDMAPKKPDQEVNMDQLQQQMSRIAVSEMEQTRGRVDSLEQTLQAMQTQMSDVFGRWEQRRREKEETKQRLLEKARGKCIVGEDPQSEVMIGGKFFEAEELYNEMLPRGIIPNTITYNSMIDGFCKQNRLDAAERMFYLMATKGCSPDVITFSILIDGYCGAKRVDDGMELLHEMTETGLVANTLLVGDLNAARDLLQEMISSGVCLNVVTCNTLLDGLCDNGKLKDALEMFKVMQKSKMDLDASHPFNGVEPDVQTYNILICGLINEGKFLEAEELYEEMPHRSIVPDTTTYNSVIDGLCKQNRLDEATQMVDSMGSKGFSPDVVTFNTLISGYCKVGRVDDGVELCCEMGRRGIVADAITYITLIHGFRKVGNINGALDIFQEMISSGVYPDTITIRNMLTGLCSKEELKRAVAMLEDLQMSMDHHLGDE</sequence>
<evidence type="ECO:0000256" key="5">
    <source>
        <dbReference type="SAM" id="MobiDB-lite"/>
    </source>
</evidence>
<feature type="repeat" description="PPR" evidence="3">
    <location>
        <begin position="393"/>
        <end position="427"/>
    </location>
</feature>
<keyword evidence="2" id="KW-0677">Repeat</keyword>
<evidence type="ECO:0000313" key="6">
    <source>
        <dbReference type="EMBL" id="KAF2575705.1"/>
    </source>
</evidence>
<comment type="similarity">
    <text evidence="1">Belongs to the PPR family. P subfamily.</text>
</comment>
<evidence type="ECO:0000256" key="4">
    <source>
        <dbReference type="SAM" id="Coils"/>
    </source>
</evidence>